<feature type="transmembrane region" description="Helical" evidence="1">
    <location>
        <begin position="246"/>
        <end position="265"/>
    </location>
</feature>
<feature type="transmembrane region" description="Helical" evidence="1">
    <location>
        <begin position="154"/>
        <end position="172"/>
    </location>
</feature>
<dbReference type="PANTHER" id="PTHR22911">
    <property type="entry name" value="ACYL-MALONYL CONDENSING ENZYME-RELATED"/>
    <property type="match status" value="1"/>
</dbReference>
<dbReference type="Pfam" id="PF00892">
    <property type="entry name" value="EamA"/>
    <property type="match status" value="2"/>
</dbReference>
<feature type="transmembrane region" description="Helical" evidence="1">
    <location>
        <begin position="184"/>
        <end position="204"/>
    </location>
</feature>
<dbReference type="OrthoDB" id="9806740at2"/>
<feature type="transmembrane region" description="Helical" evidence="1">
    <location>
        <begin position="41"/>
        <end position="58"/>
    </location>
</feature>
<gene>
    <name evidence="3" type="ORF">HMPREF9302_07885</name>
</gene>
<keyword evidence="1" id="KW-1133">Transmembrane helix</keyword>
<dbReference type="Proteomes" id="UP000029614">
    <property type="component" value="Unassembled WGS sequence"/>
</dbReference>
<feature type="domain" description="EamA" evidence="2">
    <location>
        <begin position="7"/>
        <end position="139"/>
    </location>
</feature>
<evidence type="ECO:0000256" key="1">
    <source>
        <dbReference type="SAM" id="Phobius"/>
    </source>
</evidence>
<feature type="transmembrane region" description="Helical" evidence="1">
    <location>
        <begin position="271"/>
        <end position="289"/>
    </location>
</feature>
<feature type="transmembrane region" description="Helical" evidence="1">
    <location>
        <begin position="70"/>
        <end position="90"/>
    </location>
</feature>
<dbReference type="InterPro" id="IPR000620">
    <property type="entry name" value="EamA_dom"/>
</dbReference>
<name>A0A096C8V4_9BACT</name>
<dbReference type="PANTHER" id="PTHR22911:SF137">
    <property type="entry name" value="SOLUTE CARRIER FAMILY 35 MEMBER G2-RELATED"/>
    <property type="match status" value="1"/>
</dbReference>
<feature type="transmembrane region" description="Helical" evidence="1">
    <location>
        <begin position="9"/>
        <end position="29"/>
    </location>
</feature>
<evidence type="ECO:0000259" key="2">
    <source>
        <dbReference type="Pfam" id="PF00892"/>
    </source>
</evidence>
<organism evidence="3 4">
    <name type="scientific">Prevotella amnii DNF00058</name>
    <dbReference type="NCBI Taxonomy" id="1401066"/>
    <lineage>
        <taxon>Bacteria</taxon>
        <taxon>Pseudomonadati</taxon>
        <taxon>Bacteroidota</taxon>
        <taxon>Bacteroidia</taxon>
        <taxon>Bacteroidales</taxon>
        <taxon>Prevotellaceae</taxon>
        <taxon>Prevotella</taxon>
    </lineage>
</organism>
<comment type="caution">
    <text evidence="3">The sequence shown here is derived from an EMBL/GenBank/DDBJ whole genome shotgun (WGS) entry which is preliminary data.</text>
</comment>
<dbReference type="GO" id="GO:0016020">
    <property type="term" value="C:membrane"/>
    <property type="evidence" value="ECO:0007669"/>
    <property type="project" value="InterPro"/>
</dbReference>
<feature type="transmembrane region" description="Helical" evidence="1">
    <location>
        <begin position="96"/>
        <end position="116"/>
    </location>
</feature>
<feature type="domain" description="EamA" evidence="2">
    <location>
        <begin position="152"/>
        <end position="284"/>
    </location>
</feature>
<dbReference type="SUPFAM" id="SSF103481">
    <property type="entry name" value="Multidrug resistance efflux transporter EmrE"/>
    <property type="match status" value="2"/>
</dbReference>
<keyword evidence="1" id="KW-0472">Membrane</keyword>
<keyword evidence="1" id="KW-0812">Transmembrane</keyword>
<dbReference type="AlphaFoldDB" id="A0A096C8V4"/>
<dbReference type="Gene3D" id="1.10.3730.20">
    <property type="match status" value="1"/>
</dbReference>
<sequence>MKNNALKGNLYAILSASTFGTIPLFSVPLMKSGFALPSVLIYRYVFGCVFMLMILLLLKKNMRIDKKEVLEIAVCSLLYTASSICLFEGYHYMPSGIATTLLFSYPVWTELLLIFFVHEKLTLRIAFAIVFAVLGVAFLGGVGSATGTYPIKGVIFELVAGLCYAVYMVIFPKMKIRHIPALKVNFYIFITALIYLLIYSYIFIGCVQPLDSWEACFSLILLGLIPTTISNLTLVKAMHFTSSSNVAVLGAFEPLTAIAIGILVLGEPLTLSIGIGIILIITVVSSLMIRKDSFLSYYKMSSFSFFKRHKR</sequence>
<accession>A0A096C8V4</accession>
<evidence type="ECO:0000313" key="4">
    <source>
        <dbReference type="Proteomes" id="UP000029614"/>
    </source>
</evidence>
<proteinExistence type="predicted"/>
<protein>
    <submittedName>
        <fullName evidence="3">Membrane protein</fullName>
    </submittedName>
</protein>
<feature type="transmembrane region" description="Helical" evidence="1">
    <location>
        <begin position="216"/>
        <end position="234"/>
    </location>
</feature>
<dbReference type="RefSeq" id="WP_036856353.1">
    <property type="nucleotide sequence ID" value="NZ_JRNU01000041.1"/>
</dbReference>
<dbReference type="InterPro" id="IPR037185">
    <property type="entry name" value="EmrE-like"/>
</dbReference>
<evidence type="ECO:0000313" key="3">
    <source>
        <dbReference type="EMBL" id="KGF51312.1"/>
    </source>
</evidence>
<keyword evidence="4" id="KW-1185">Reference proteome</keyword>
<reference evidence="3 4" key="1">
    <citation type="submission" date="2014-07" db="EMBL/GenBank/DDBJ databases">
        <authorList>
            <person name="McCorrison J."/>
            <person name="Sanka R."/>
            <person name="Torralba M."/>
            <person name="Gillis M."/>
            <person name="Haft D.H."/>
            <person name="Methe B."/>
            <person name="Sutton G."/>
            <person name="Nelson K.E."/>
        </authorList>
    </citation>
    <scope>NUCLEOTIDE SEQUENCE [LARGE SCALE GENOMIC DNA]</scope>
    <source>
        <strain evidence="3 4">DNF00058</strain>
    </source>
</reference>
<dbReference type="EMBL" id="JRNU01000041">
    <property type="protein sequence ID" value="KGF51312.1"/>
    <property type="molecule type" value="Genomic_DNA"/>
</dbReference>
<feature type="transmembrane region" description="Helical" evidence="1">
    <location>
        <begin position="123"/>
        <end position="142"/>
    </location>
</feature>